<keyword evidence="3" id="KW-1185">Reference proteome</keyword>
<accession>A0A7J8N8P4</accession>
<evidence type="ECO:0000313" key="3">
    <source>
        <dbReference type="Proteomes" id="UP000593572"/>
    </source>
</evidence>
<evidence type="ECO:0000259" key="1">
    <source>
        <dbReference type="Pfam" id="PF13639"/>
    </source>
</evidence>
<evidence type="ECO:0000313" key="2">
    <source>
        <dbReference type="EMBL" id="MBA0573295.1"/>
    </source>
</evidence>
<protein>
    <recommendedName>
        <fullName evidence="1">RING-type domain-containing protein</fullName>
    </recommendedName>
</protein>
<feature type="non-terminal residue" evidence="2">
    <location>
        <position position="25"/>
    </location>
</feature>
<dbReference type="EMBL" id="JABEZX010000013">
    <property type="protein sequence ID" value="MBA0573295.1"/>
    <property type="molecule type" value="Genomic_DNA"/>
</dbReference>
<dbReference type="Gene3D" id="3.30.40.10">
    <property type="entry name" value="Zinc/RING finger domain, C3HC4 (zinc finger)"/>
    <property type="match status" value="1"/>
</dbReference>
<gene>
    <name evidence="2" type="ORF">Golob_000575</name>
</gene>
<organism evidence="2 3">
    <name type="scientific">Gossypium lobatum</name>
    <dbReference type="NCBI Taxonomy" id="34289"/>
    <lineage>
        <taxon>Eukaryota</taxon>
        <taxon>Viridiplantae</taxon>
        <taxon>Streptophyta</taxon>
        <taxon>Embryophyta</taxon>
        <taxon>Tracheophyta</taxon>
        <taxon>Spermatophyta</taxon>
        <taxon>Magnoliopsida</taxon>
        <taxon>eudicotyledons</taxon>
        <taxon>Gunneridae</taxon>
        <taxon>Pentapetalae</taxon>
        <taxon>rosids</taxon>
        <taxon>malvids</taxon>
        <taxon>Malvales</taxon>
        <taxon>Malvaceae</taxon>
        <taxon>Malvoideae</taxon>
        <taxon>Gossypium</taxon>
    </lineage>
</organism>
<dbReference type="AlphaFoldDB" id="A0A7J8N8P4"/>
<dbReference type="Pfam" id="PF13639">
    <property type="entry name" value="zf-RING_2"/>
    <property type="match status" value="1"/>
</dbReference>
<reference evidence="2 3" key="1">
    <citation type="journal article" date="2019" name="Genome Biol. Evol.">
        <title>Insights into the evolution of the New World diploid cottons (Gossypium, subgenus Houzingenia) based on genome sequencing.</title>
        <authorList>
            <person name="Grover C.E."/>
            <person name="Arick M.A. 2nd"/>
            <person name="Thrash A."/>
            <person name="Conover J.L."/>
            <person name="Sanders W.S."/>
            <person name="Peterson D.G."/>
            <person name="Frelichowski J.E."/>
            <person name="Scheffler J.A."/>
            <person name="Scheffler B.E."/>
            <person name="Wendel J.F."/>
        </authorList>
    </citation>
    <scope>NUCLEOTIDE SEQUENCE [LARGE SCALE GENOMIC DNA]</scope>
    <source>
        <strain evidence="2">157</strain>
        <tissue evidence="2">Leaf</tissue>
    </source>
</reference>
<dbReference type="InterPro" id="IPR001841">
    <property type="entry name" value="Znf_RING"/>
</dbReference>
<dbReference type="SUPFAM" id="SSF57850">
    <property type="entry name" value="RING/U-box"/>
    <property type="match status" value="1"/>
</dbReference>
<name>A0A7J8N8P4_9ROSI</name>
<sequence>MPCSHTFYGDCIEKWLRQSHYCPIA</sequence>
<comment type="caution">
    <text evidence="2">The sequence shown here is derived from an EMBL/GenBank/DDBJ whole genome shotgun (WGS) entry which is preliminary data.</text>
</comment>
<dbReference type="Proteomes" id="UP000593572">
    <property type="component" value="Unassembled WGS sequence"/>
</dbReference>
<proteinExistence type="predicted"/>
<dbReference type="GO" id="GO:0008270">
    <property type="term" value="F:zinc ion binding"/>
    <property type="evidence" value="ECO:0007669"/>
    <property type="project" value="UniProtKB-KW"/>
</dbReference>
<dbReference type="InterPro" id="IPR013083">
    <property type="entry name" value="Znf_RING/FYVE/PHD"/>
</dbReference>
<feature type="domain" description="RING-type" evidence="1">
    <location>
        <begin position="1"/>
        <end position="24"/>
    </location>
</feature>